<sequence>MGRQVQMIKEKAERLYRWAELIIRTSKYGTAFFISLIVILIATPVVLVATTPETKTIEIIPGEITGNWENLEAIKVRDLGQEAGVAEFNRANSAYTKLPSEISGEEQVREITEETGKEQDEIIKQEESEDKKDEQKFTKEEEAILQKAVEEARPIDEVIEENRKEETAPSPETIPQTEEAIQGEGEAPTAPPEENSNPEPEASWFKNLFAFLAVKAQEGNEPAEEPASKEEPAPAPSIETSETENMSVSKPIPEEEQTKEEQSISQEPEEQIEVTSEETPVPDEEKPTEEVIEEIKEDVPPIVLPTIDGQMQGEELKNEKESVDENLKIFTLRKEITVSGFNRETLSETARIEKIKLNVSLGIYGSENEDDEVLIGYRIGAGNWNELASFTQDRNHSNFTNEGYFSYELPRESDVRDLKVEIFNLSNNEESGEITPRPVLLDAVWIEMEYQDVDDVKEEQVEEELRKEAVVLEEFDIENLPRVDFEKSIIFTPGNKKNFKGDEEVKFELDLSGVPFTLPEKPEEEVVPEIKPIPQEEETIPSEETNEITPPVETVPPTEEVLPPAEITPAPQEETPSVKQPQPESFLRKMLGKLNVFGNAKAQEGIVLEESPPNEKPKRNLAEITRPTISKTEIFDVYGNKKDIMPVIEEIGDKINIRVPKPEAAFRPGRYRMRIEIFVGDKVLVSNEEFTWGVLAINTNKSIYAPSESAYLQMSVLDDTGDAVCNGNLGLTITSPSGTQAYLTTAEKTIEYSGTCLGNNVTHDPDYVARYTTGQTGVYQMRLVNLDNNYFIDDSFEVQNSISYDVERVSATRINPFKSGRYTMQIKVKPVNDFSGKIIERIPRSFEIIESTGNPFVETKEGSPYRTLTWDVSWNAGEEQLLTYDYRAPQRSPEFYLLGPLTITGNASLPGFFENPEAVLKSIFGSGNTGQVDFVEAREWQIASDAQTRVWSSGFENGSNGSTIVAYDEWEVIGSSPTHSSATKRSGGFAMQNNLSATTAYVQHNWAAAGNTGNSYIRFYLNITTGTNGQEVIMRTRDSATAGNAYSIKINTAANNNTLELWDDIQSAQEGSDSSALSTGTWYRIEVAYVYSTKAITAYLNGTQFATGTMDSTNDNINMLRLGVQTSTTANLFFDDVAINSDVLPGSGKIVHMRPNADGDNHAWLHDDGTTGDANNYTEVDEVVPDEGTSYVKRTTNGLPTDYYNLESSTTAGIASTDTITLTAIGTQLGASSTTAHGTRELTIRIKSTGTESTTSNIDPSNTSYRIQSDAQPRIYYQHNYIDPNDSAAWTTSDLDGLQVGITPDITDTTGTYEIRVSAIWVLVEYIPIITVSGNVLNYEQTTPTNNGLTECDGSTTMIKLQVNGTTYGPVSCVDNDGEFSFTGVETPASGAGMVAWIDGQTPNGALVIRYDGSGNSTGHIFWDDSVAVTSDDSSAVTNTNMDVYDSGNDDDIPYSVSSGALTVADGYELHITTGITYAPGGDVTTSPSASASSTDGDIHIDGTGTLDVSSGVSSLVVGGDFINEGTFTAGTSIVQYFTATATGHTITDGGENFWNVTFDGSGGWSFSDSTTIDNVILMNAGTLSGTNDITAKGVVECYSGGSSCGTITLTGGTFAMSVDAARTFGTSKVDGGEIWTFNNLTFEASSSTDRTITINGTGTGNIVVNGTLTTGRSIGGILTLDNATNDRVFDVGGAFTINSSGRFDAAGTGVSFTIAGSFTNSGTFTEGDGTVTLDDGGSGSAVTLNSGCSDITTCTSQDFYNLIINKTDADDADDNVTLSSTHLRVTNTLTITDGELVQSTLNIGAIGASTAISIASAGKWTNISTGDISLGGTVSNAGVINLNGGGASCGDADGIAITSNLLSTDTGFQVATTIETAASWTNFTAAAMNSSNNSYAECGAACRSFGASGQTSDFGFSIPSTATIVGIEVEVEMKSSGSFQTVTENLSLSWNDGANFTSEKSNSDTSGSDVTKTYGGSADTWGRTWSYSEFNNGTLRMKIRDSSSNVGYVDLVQMKVYYTTQPQISWTGAGTFSVADVTVSNQGGSAAITAASSTDSGGNDTNWDIIAGCPAVITVEGTVYSSEGGANIGAGKTVNVRVNGTGSYTDDTDASGIYSVGSVDVESGNVVTVYIDQEGADEGTTIYITDGTSQTNVDIYKGAVIIRADSGSITNDNLYTADDTDDDIKYNVSAASGGTLTVDDGFELHVWTGDTFAPGGPITMSPSASSSSTDGDVHIDGTGVLTMGTNALSVGGDFTNEGTYTVSATQTTTFTATATGHSITDGGENFYNATFSGASGGWSFADSTAIDNTMTITTGELSGSVGITIANDLVITSTLSGSGTIAVTDDLTVNGTLSGTGDITVNGSVTGSGTVTLTNGTFTQSVDAAETFGSTSGTNNWTFNNLTIQASGASARTVTVNGTATGQIIASGTMTTGRSTGGILTLDNSTNDRIFDVNGAFTINSSGRFDAAGTGVSFTIAGSFTNSGIFAESNGTVTLDDGGSGSAVNLNSGCSDADACTDQNFYNLTINKTDADDADDNVTLLTNHLRLTSTLTITDGEFVQGALNVRAEGSSAVSVASAGRWTNISTGDLKLSGSFANAGTVQMDANGTTCGDADSILLRSTDADEKLTFTINDDADQNETGSAAVLTNSTKQMGGTSFADFVGFRITNVTVSNAATIRHAYLKVYMSGHSVGDDSIRVVGEDADDAATFTTGVNDISGRTDTSASATNNVGRLADGYRIWDITAIVQEIIDRGGWASGNDLVIMLDTPNSNFSSTISFVESSNDPEIGIIYGASADSVRSPSVSGTGTYTNPDNGFSSNGSYATKADSTSGSQVYESFGIADLSGKVVQGILVKNEAKVSGDGGSRAEYTIELSWDGGTSWTTAKRAFIYTTADLTQLYGGADAWSHTFIAGELTNSNFKVRVSNDFASGFEDASIDYVSVQVFYSTQPTWSGAGTYTMQDLDISYQGGSASITANSSTDSGNNGANWTINAGGCGISVQGTVYMANESTIATSGNSGPCDGSTAVLSVRVNGGTASTTTCSNTDATFTFSSVNMSAGDTVTIYLTSTMKGNTVYLSDGTADTGIDVYQNTLAIRHENAGPTTIPDIWDYDNTANDTDMLFDAVDATPDTLTTDDGVELHINTGDTFTPGGTVTTSPSSDGTDTIKDGDVHIDGTGVLTMETNALSVGGDFTNEGTFNKTNPQTTTFAATATGHTITDGAENFDSITFNGASGGWSFADATTVDVDLTMTAGTLSGTSDITINGGDVTGDGTITLTGGTFLVDTTGNFGGATGWSFVNLTFGNGTDATTTTATGAGAITVSTALTVAANQILDAASKTWILNGTGTPLSLSGDNLTENASTFSYRGAGATNILNTTYFNLDSKPASGSPTHTLGTAASQTVNASGAMTVGDGTNAVTVTAAANNPTLNVDGNFTIAASGTFTASASATFSVAGSWSTSATGTFTHTSGTVTFDDGSGDGCETINQGATGTGKDFFNIIMNGSGGNWSSTTTDFTAASGGSLTMTAGTLDSTCGSAHVVIRGEVAGTAGVISLTGAGQIFEQRPTSANKNFGTTSGTTAWTFVNLRFSNGGGGADHTITTQTGGSGAINITGILTIGRAADTKRTILDAGNRTWTLSGTDGDPFIITDITGTDGDLTPATSTFVFSGNNGGGNTTIQSETYNILQINNGSETYALESTTGAADLTVTTGTLSIGSNALNITDDLTVNGTLSGTGNTTVNGSVTGSGTINLTGGTFEQIISGGNETFGTNDWYNGSWPYRVKITVQNSKVDADLTDYPVYISLTDLPAGFHTNVNQTDARDIRVTTSDGITEVPREVVFYDSGTDTGELHFKGNVSNLTDTDFYIYYGNTSATEPAVDATYGRNNVWTNGYEAILHLQQGGTTSANAYTDSSGNFVGGTGVADVATNSSAKIGIGTTFDGTGDYIDIGTNSILNSSAFTLSAWINTDTVSKYSGAVTIGDTGATNSAYIGTVAAAQTGTSNSIGGGFYGTNYGTGDTTLTTWKYLQLTFAGGAGGAAKMYVDGTGLVDTTYSPSLDATYTRIGRITSDSIYDFDGSVDEVRIISAERTATWISTEYDNQNSPSTFYNPGAQEGVVATAWTFNNLKFNNSDGVSARTITPNAGAGTITVTGTLTLGDSGSQDITFDNETSNDRDFDLDGSFLIATRGVYSASSTETFAVADDFTNNGTFTHNGGTITLDTTTTATLAGSGSPAITFYNLTVTTGGKTLLFTAGETFRVNGLLKAEGASGNVVNLHSTTTAQWFINHQGTESITYAHVEYGGCDGSSTNITVATTGANGGNNDSCWLFPSLSFTLSSTSASLSLTNSNTYTDTSSTTLTVTTTSTNGYSITAYETGVLTSGILNTIGNWDGTHGSPSNWAGNCISNSECGFGYNTSDSTLSGGTGNRFVDGDSCGADSKCWAGFGTSGPGDAVADAGAPVTGQATTMTYKASVSVTQAAGQYQNTVIYVLTPQF</sequence>
<feature type="compositionally biased region" description="Acidic residues" evidence="1">
    <location>
        <begin position="267"/>
        <end position="282"/>
    </location>
</feature>
<feature type="region of interest" description="Disordered" evidence="1">
    <location>
        <begin position="538"/>
        <end position="558"/>
    </location>
</feature>
<evidence type="ECO:0000256" key="1">
    <source>
        <dbReference type="SAM" id="MobiDB-lite"/>
    </source>
</evidence>
<feature type="compositionally biased region" description="Polar residues" evidence="1">
    <location>
        <begin position="238"/>
        <end position="248"/>
    </location>
</feature>
<reference evidence="3 4" key="1">
    <citation type="journal article" date="2016" name="Nat. Commun.">
        <title>Thousands of microbial genomes shed light on interconnected biogeochemical processes in an aquifer system.</title>
        <authorList>
            <person name="Anantharaman K."/>
            <person name="Brown C.T."/>
            <person name="Hug L.A."/>
            <person name="Sharon I."/>
            <person name="Castelle C.J."/>
            <person name="Probst A.J."/>
            <person name="Thomas B.C."/>
            <person name="Singh A."/>
            <person name="Wilkins M.J."/>
            <person name="Karaoz U."/>
            <person name="Brodie E.L."/>
            <person name="Williams K.H."/>
            <person name="Hubbard S.S."/>
            <person name="Banfield J.F."/>
        </authorList>
    </citation>
    <scope>NUCLEOTIDE SEQUENCE [LARGE SCALE GENOMIC DNA]</scope>
</reference>
<feature type="region of interest" description="Disordered" evidence="1">
    <location>
        <begin position="154"/>
        <end position="290"/>
    </location>
</feature>
<dbReference type="EMBL" id="MHIZ01000016">
    <property type="protein sequence ID" value="OGY60473.1"/>
    <property type="molecule type" value="Genomic_DNA"/>
</dbReference>
<keyword evidence="2" id="KW-1133">Transmembrane helix</keyword>
<comment type="caution">
    <text evidence="3">The sequence shown here is derived from an EMBL/GenBank/DDBJ whole genome shotgun (WGS) entry which is preliminary data.</text>
</comment>
<evidence type="ECO:0000313" key="3">
    <source>
        <dbReference type="EMBL" id="OGY60473.1"/>
    </source>
</evidence>
<feature type="region of interest" description="Disordered" evidence="1">
    <location>
        <begin position="113"/>
        <end position="138"/>
    </location>
</feature>
<accession>A0A1G1Z762</accession>
<keyword evidence="2" id="KW-0472">Membrane</keyword>
<organism evidence="3 4">
    <name type="scientific">Candidatus Colwellbacteria bacterium RIFCSPLOWO2_02_FULL_44_20b</name>
    <dbReference type="NCBI Taxonomy" id="1797691"/>
    <lineage>
        <taxon>Bacteria</taxon>
        <taxon>Candidatus Colwelliibacteriota</taxon>
    </lineage>
</organism>
<feature type="compositionally biased region" description="Basic and acidic residues" evidence="1">
    <location>
        <begin position="154"/>
        <end position="167"/>
    </location>
</feature>
<dbReference type="Proteomes" id="UP000178808">
    <property type="component" value="Unassembled WGS sequence"/>
</dbReference>
<feature type="transmembrane region" description="Helical" evidence="2">
    <location>
        <begin position="28"/>
        <end position="49"/>
    </location>
</feature>
<keyword evidence="2" id="KW-0812">Transmembrane</keyword>
<feature type="compositionally biased region" description="Low complexity" evidence="1">
    <location>
        <begin position="3144"/>
        <end position="3163"/>
    </location>
</feature>
<gene>
    <name evidence="3" type="ORF">A3I31_01715</name>
</gene>
<feature type="compositionally biased region" description="Low complexity" evidence="1">
    <location>
        <begin position="547"/>
        <end position="558"/>
    </location>
</feature>
<evidence type="ECO:0000256" key="2">
    <source>
        <dbReference type="SAM" id="Phobius"/>
    </source>
</evidence>
<feature type="region of interest" description="Disordered" evidence="1">
    <location>
        <begin position="3142"/>
        <end position="3164"/>
    </location>
</feature>
<dbReference type="SUPFAM" id="SSF49899">
    <property type="entry name" value="Concanavalin A-like lectins/glucanases"/>
    <property type="match status" value="2"/>
</dbReference>
<dbReference type="InterPro" id="IPR013320">
    <property type="entry name" value="ConA-like_dom_sf"/>
</dbReference>
<feature type="compositionally biased region" description="Low complexity" evidence="1">
    <location>
        <begin position="183"/>
        <end position="203"/>
    </location>
</feature>
<evidence type="ECO:0000313" key="4">
    <source>
        <dbReference type="Proteomes" id="UP000178808"/>
    </source>
</evidence>
<proteinExistence type="predicted"/>
<protein>
    <submittedName>
        <fullName evidence="3">Uncharacterized protein</fullName>
    </submittedName>
</protein>
<name>A0A1G1Z762_9BACT</name>